<reference evidence="1" key="1">
    <citation type="journal article" date="2020" name="mSystems">
        <title>Genome- and Community-Level Interaction Insights into Carbon Utilization and Element Cycling Functions of Hydrothermarchaeota in Hydrothermal Sediment.</title>
        <authorList>
            <person name="Zhou Z."/>
            <person name="Liu Y."/>
            <person name="Xu W."/>
            <person name="Pan J."/>
            <person name="Luo Z.H."/>
            <person name="Li M."/>
        </authorList>
    </citation>
    <scope>NUCLEOTIDE SEQUENCE [LARGE SCALE GENOMIC DNA]</scope>
    <source>
        <strain evidence="1">SpSt-508</strain>
    </source>
</reference>
<sequence length="448" mass="48617">MPSTALMPRIVTVFMLLLAGCATHLDRVAPVREAFFAGDLASAQAAVDAQLRKHRGDQDVLKLDQAMVELAAGRPQSAERLLREVRDRFDHLEQRNLAEDAASLAADDTVRAYPGEDYEKVLIRALLALANLMAGGEDAAAYALQIADKQAQIAARRETEHLDERLYRQAYQQVALGPYIRAMIAEESPLTLDDAVRARVQVASWAPEFRDAQADLQRAQYEVPIPPGQGVLYVFALVGRGPVKEEVHEVATQAALLVADRIVTAVSPRGLPPTLAPVPIPKVVTRTPVAEAIAVQVDEHLVGQTATLVDIGSMAALQQQARYPEIVGRAVARRVLKKGAIYAVKEGVQAAPYSPASLALNAVGIAWEATERADLRCWSLLPDQIQVLRTTLPAGEHELRLAARTRHGQLGAPASTRVRIHEGRNTYVLCQFPDSRLVGQILTSSGAP</sequence>
<proteinExistence type="predicted"/>
<comment type="caution">
    <text evidence="1">The sequence shown here is derived from an EMBL/GenBank/DDBJ whole genome shotgun (WGS) entry which is preliminary data.</text>
</comment>
<gene>
    <name evidence="1" type="ORF">ENS64_09705</name>
</gene>
<protein>
    <submittedName>
        <fullName evidence="1">Uncharacterized protein</fullName>
    </submittedName>
</protein>
<name>A0A7C4QNT5_9PLAN</name>
<accession>A0A7C4QNT5</accession>
<organism evidence="1">
    <name type="scientific">Schlesneria paludicola</name>
    <dbReference type="NCBI Taxonomy" id="360056"/>
    <lineage>
        <taxon>Bacteria</taxon>
        <taxon>Pseudomonadati</taxon>
        <taxon>Planctomycetota</taxon>
        <taxon>Planctomycetia</taxon>
        <taxon>Planctomycetales</taxon>
        <taxon>Planctomycetaceae</taxon>
        <taxon>Schlesneria</taxon>
    </lineage>
</organism>
<dbReference type="EMBL" id="DSVQ01000012">
    <property type="protein sequence ID" value="HGT39520.1"/>
    <property type="molecule type" value="Genomic_DNA"/>
</dbReference>
<dbReference type="AlphaFoldDB" id="A0A7C4QNT5"/>
<evidence type="ECO:0000313" key="1">
    <source>
        <dbReference type="EMBL" id="HGT39520.1"/>
    </source>
</evidence>